<evidence type="ECO:0000313" key="8">
    <source>
        <dbReference type="Proteomes" id="UP001497516"/>
    </source>
</evidence>
<dbReference type="GO" id="GO:0010774">
    <property type="term" value="P:meiotic strand invasion involved in reciprocal meiotic recombination"/>
    <property type="evidence" value="ECO:0007669"/>
    <property type="project" value="TreeGrafter"/>
</dbReference>
<dbReference type="EMBL" id="OZ034821">
    <property type="protein sequence ID" value="CAL1408249.1"/>
    <property type="molecule type" value="Genomic_DNA"/>
</dbReference>
<feature type="domain" description="Leucine zipper with capping helix" evidence="6">
    <location>
        <begin position="8"/>
        <end position="65"/>
    </location>
</feature>
<keyword evidence="3" id="KW-0233">DNA recombination</keyword>
<dbReference type="Proteomes" id="UP001497516">
    <property type="component" value="Chromosome 8"/>
</dbReference>
<proteinExistence type="predicted"/>
<sequence>MRGGVALVKPEERKAVGEMFNDRLSQWRKPRRTFKDLWDAITENSPEDLKEFKEELGIEHDEDVGVSLQTFAGLQQPVNKRLRSN</sequence>
<evidence type="ECO:0000256" key="2">
    <source>
        <dbReference type="ARBA" id="ARBA00023054"/>
    </source>
</evidence>
<protein>
    <recommendedName>
        <fullName evidence="6">Leucine zipper with capping helix domain-containing protein</fullName>
    </recommendedName>
</protein>
<dbReference type="PANTHER" id="PTHR15938">
    <property type="entry name" value="TBP-1 INTERACTING PROTEIN"/>
    <property type="match status" value="1"/>
</dbReference>
<organism evidence="7 8">
    <name type="scientific">Linum trigynum</name>
    <dbReference type="NCBI Taxonomy" id="586398"/>
    <lineage>
        <taxon>Eukaryota</taxon>
        <taxon>Viridiplantae</taxon>
        <taxon>Streptophyta</taxon>
        <taxon>Embryophyta</taxon>
        <taxon>Tracheophyta</taxon>
        <taxon>Spermatophyta</taxon>
        <taxon>Magnoliopsida</taxon>
        <taxon>eudicotyledons</taxon>
        <taxon>Gunneridae</taxon>
        <taxon>Pentapetalae</taxon>
        <taxon>rosids</taxon>
        <taxon>fabids</taxon>
        <taxon>Malpighiales</taxon>
        <taxon>Linaceae</taxon>
        <taxon>Linum</taxon>
    </lineage>
</organism>
<evidence type="ECO:0000259" key="6">
    <source>
        <dbReference type="Pfam" id="PF18517"/>
    </source>
</evidence>
<dbReference type="GO" id="GO:0007129">
    <property type="term" value="P:homologous chromosome pairing at meiosis"/>
    <property type="evidence" value="ECO:0007669"/>
    <property type="project" value="TreeGrafter"/>
</dbReference>
<dbReference type="GO" id="GO:0120230">
    <property type="term" value="F:recombinase activator activity"/>
    <property type="evidence" value="ECO:0007669"/>
    <property type="project" value="TreeGrafter"/>
</dbReference>
<keyword evidence="5" id="KW-0469">Meiosis</keyword>
<dbReference type="GO" id="GO:0000794">
    <property type="term" value="C:condensed nuclear chromosome"/>
    <property type="evidence" value="ECO:0007669"/>
    <property type="project" value="TreeGrafter"/>
</dbReference>
<dbReference type="Pfam" id="PF18517">
    <property type="entry name" value="LZ3wCH"/>
    <property type="match status" value="1"/>
</dbReference>
<keyword evidence="2" id="KW-0175">Coiled coil</keyword>
<dbReference type="PANTHER" id="PTHR15938:SF0">
    <property type="entry name" value="HOMOLOGOUS-PAIRING PROTEIN 2 HOMOLOG"/>
    <property type="match status" value="1"/>
</dbReference>
<dbReference type="AlphaFoldDB" id="A0AAV2GDL2"/>
<gene>
    <name evidence="7" type="ORF">LTRI10_LOCUS47860</name>
</gene>
<evidence type="ECO:0000256" key="4">
    <source>
        <dbReference type="ARBA" id="ARBA00023242"/>
    </source>
</evidence>
<keyword evidence="8" id="KW-1185">Reference proteome</keyword>
<comment type="subcellular location">
    <subcellularLocation>
        <location evidence="1">Nucleus</location>
    </subcellularLocation>
</comment>
<reference evidence="7 8" key="1">
    <citation type="submission" date="2024-04" db="EMBL/GenBank/DDBJ databases">
        <authorList>
            <person name="Fracassetti M."/>
        </authorList>
    </citation>
    <scope>NUCLEOTIDE SEQUENCE [LARGE SCALE GENOMIC DNA]</scope>
</reference>
<name>A0AAV2GDL2_9ROSI</name>
<dbReference type="GO" id="GO:0120231">
    <property type="term" value="C:DNA recombinase auxiliary factor complex"/>
    <property type="evidence" value="ECO:0007669"/>
    <property type="project" value="TreeGrafter"/>
</dbReference>
<dbReference type="GO" id="GO:0000709">
    <property type="term" value="P:meiotic joint molecule formation"/>
    <property type="evidence" value="ECO:0007669"/>
    <property type="project" value="TreeGrafter"/>
</dbReference>
<dbReference type="GO" id="GO:0003690">
    <property type="term" value="F:double-stranded DNA binding"/>
    <property type="evidence" value="ECO:0007669"/>
    <property type="project" value="TreeGrafter"/>
</dbReference>
<evidence type="ECO:0000256" key="5">
    <source>
        <dbReference type="ARBA" id="ARBA00023254"/>
    </source>
</evidence>
<accession>A0AAV2GDL2</accession>
<keyword evidence="4" id="KW-0539">Nucleus</keyword>
<dbReference type="InterPro" id="IPR040661">
    <property type="entry name" value="LZ3wCH"/>
</dbReference>
<evidence type="ECO:0000256" key="1">
    <source>
        <dbReference type="ARBA" id="ARBA00004123"/>
    </source>
</evidence>
<evidence type="ECO:0000256" key="3">
    <source>
        <dbReference type="ARBA" id="ARBA00023172"/>
    </source>
</evidence>
<evidence type="ECO:0000313" key="7">
    <source>
        <dbReference type="EMBL" id="CAL1408249.1"/>
    </source>
</evidence>